<evidence type="ECO:0000313" key="2">
    <source>
        <dbReference type="Proteomes" id="UP000257016"/>
    </source>
</evidence>
<comment type="caution">
    <text evidence="1">The sequence shown here is derived from an EMBL/GenBank/DDBJ whole genome shotgun (WGS) entry which is preliminary data.</text>
</comment>
<name>A0A976AE53_9BURK</name>
<dbReference type="AlphaFoldDB" id="A0A976AE53"/>
<accession>A0A976AE53</accession>
<sequence>MSQKSTVVNHIKSHRGNMSLFRERLNWLAMTKPDHSRKTARFDVGLGRPRSSCSSGPAAALGVDMCQQASTCNVRWCPLRRGTG</sequence>
<protein>
    <submittedName>
        <fullName evidence="1">Uncharacterized protein</fullName>
    </submittedName>
</protein>
<proteinExistence type="predicted"/>
<organism evidence="1 2">
    <name type="scientific">Cupriavidus taiwanensis</name>
    <dbReference type="NCBI Taxonomy" id="164546"/>
    <lineage>
        <taxon>Bacteria</taxon>
        <taxon>Pseudomonadati</taxon>
        <taxon>Pseudomonadota</taxon>
        <taxon>Betaproteobacteria</taxon>
        <taxon>Burkholderiales</taxon>
        <taxon>Burkholderiaceae</taxon>
        <taxon>Cupriavidus</taxon>
    </lineage>
</organism>
<geneLocation type="plasmid" evidence="2">
    <name>cbm2586_p</name>
</geneLocation>
<evidence type="ECO:0000313" key="1">
    <source>
        <dbReference type="EMBL" id="SOY77918.1"/>
    </source>
</evidence>
<dbReference type="EMBL" id="OFSN01000052">
    <property type="protein sequence ID" value="SOY77918.1"/>
    <property type="molecule type" value="Genomic_DNA"/>
</dbReference>
<dbReference type="Proteomes" id="UP000257016">
    <property type="component" value="Unassembled WGS sequence"/>
</dbReference>
<reference evidence="1 2" key="1">
    <citation type="submission" date="2018-01" db="EMBL/GenBank/DDBJ databases">
        <authorList>
            <person name="Clerissi C."/>
        </authorList>
    </citation>
    <scope>NUCLEOTIDE SEQUENCE [LARGE SCALE GENOMIC DNA]</scope>
    <source>
        <strain evidence="1">Cupriavidus taiwanensis LMG 19430</strain>
        <plasmid evidence="2">cbm2586_p</plasmid>
    </source>
</reference>
<gene>
    <name evidence="1" type="ORF">CBM2586_P310006</name>
</gene>